<dbReference type="PANTHER" id="PTHR43109:SF2">
    <property type="entry name" value="NUCLEOSIDE DIPHOSPHATE KINASE 7"/>
    <property type="match status" value="1"/>
</dbReference>
<organism evidence="8 9">
    <name type="scientific">Emiliania huxleyi (strain CCMP1516)</name>
    <dbReference type="NCBI Taxonomy" id="280463"/>
    <lineage>
        <taxon>Eukaryota</taxon>
        <taxon>Haptista</taxon>
        <taxon>Haptophyta</taxon>
        <taxon>Prymnesiophyceae</taxon>
        <taxon>Isochrysidales</taxon>
        <taxon>Noelaerhabdaceae</taxon>
        <taxon>Emiliania</taxon>
    </lineage>
</organism>
<evidence type="ECO:0000313" key="9">
    <source>
        <dbReference type="Proteomes" id="UP000013827"/>
    </source>
</evidence>
<dbReference type="PROSITE" id="PS51374">
    <property type="entry name" value="NDPK_LIKE"/>
    <property type="match status" value="1"/>
</dbReference>
<dbReference type="InterPro" id="IPR034907">
    <property type="entry name" value="NDK-like_dom"/>
</dbReference>
<dbReference type="PaxDb" id="2903-EOD26028"/>
<dbReference type="Gene3D" id="3.30.70.141">
    <property type="entry name" value="Nucleoside diphosphate kinase-like domain"/>
    <property type="match status" value="1"/>
</dbReference>
<dbReference type="SMART" id="SM00562">
    <property type="entry name" value="NDK"/>
    <property type="match status" value="1"/>
</dbReference>
<dbReference type="InterPro" id="IPR037993">
    <property type="entry name" value="NDPk7B"/>
</dbReference>
<reference evidence="9" key="1">
    <citation type="journal article" date="2013" name="Nature">
        <title>Pan genome of the phytoplankton Emiliania underpins its global distribution.</title>
        <authorList>
            <person name="Read B.A."/>
            <person name="Kegel J."/>
            <person name="Klute M.J."/>
            <person name="Kuo A."/>
            <person name="Lefebvre S.C."/>
            <person name="Maumus F."/>
            <person name="Mayer C."/>
            <person name="Miller J."/>
            <person name="Monier A."/>
            <person name="Salamov A."/>
            <person name="Young J."/>
            <person name="Aguilar M."/>
            <person name="Claverie J.M."/>
            <person name="Frickenhaus S."/>
            <person name="Gonzalez K."/>
            <person name="Herman E.K."/>
            <person name="Lin Y.C."/>
            <person name="Napier J."/>
            <person name="Ogata H."/>
            <person name="Sarno A.F."/>
            <person name="Shmutz J."/>
            <person name="Schroeder D."/>
            <person name="de Vargas C."/>
            <person name="Verret F."/>
            <person name="von Dassow P."/>
            <person name="Valentin K."/>
            <person name="Van de Peer Y."/>
            <person name="Wheeler G."/>
            <person name="Dacks J.B."/>
            <person name="Delwiche C.F."/>
            <person name="Dyhrman S.T."/>
            <person name="Glockner G."/>
            <person name="John U."/>
            <person name="Richards T."/>
            <person name="Worden A.Z."/>
            <person name="Zhang X."/>
            <person name="Grigoriev I.V."/>
            <person name="Allen A.E."/>
            <person name="Bidle K."/>
            <person name="Borodovsky M."/>
            <person name="Bowler C."/>
            <person name="Brownlee C."/>
            <person name="Cock J.M."/>
            <person name="Elias M."/>
            <person name="Gladyshev V.N."/>
            <person name="Groth M."/>
            <person name="Guda C."/>
            <person name="Hadaegh A."/>
            <person name="Iglesias-Rodriguez M.D."/>
            <person name="Jenkins J."/>
            <person name="Jones B.M."/>
            <person name="Lawson T."/>
            <person name="Leese F."/>
            <person name="Lindquist E."/>
            <person name="Lobanov A."/>
            <person name="Lomsadze A."/>
            <person name="Malik S.B."/>
            <person name="Marsh M.E."/>
            <person name="Mackinder L."/>
            <person name="Mock T."/>
            <person name="Mueller-Roeber B."/>
            <person name="Pagarete A."/>
            <person name="Parker M."/>
            <person name="Probert I."/>
            <person name="Quesneville H."/>
            <person name="Raines C."/>
            <person name="Rensing S.A."/>
            <person name="Riano-Pachon D.M."/>
            <person name="Richier S."/>
            <person name="Rokitta S."/>
            <person name="Shiraiwa Y."/>
            <person name="Soanes D.M."/>
            <person name="van der Giezen M."/>
            <person name="Wahlund T.M."/>
            <person name="Williams B."/>
            <person name="Wilson W."/>
            <person name="Wolfe G."/>
            <person name="Wurch L.L."/>
        </authorList>
    </citation>
    <scope>NUCLEOTIDE SEQUENCE</scope>
</reference>
<dbReference type="GeneID" id="17278944"/>
<dbReference type="GeneID" id="17271573"/>
<evidence type="ECO:0000256" key="6">
    <source>
        <dbReference type="PROSITE-ProRule" id="PRU00706"/>
    </source>
</evidence>
<dbReference type="eggNOG" id="KOG0888">
    <property type="taxonomic scope" value="Eukaryota"/>
</dbReference>
<dbReference type="RefSeq" id="XP_005778457.1">
    <property type="nucleotide sequence ID" value="XM_005778400.1"/>
</dbReference>
<dbReference type="STRING" id="2903.R1CSR1"/>
<keyword evidence="5" id="KW-0966">Cell projection</keyword>
<evidence type="ECO:0000313" key="8">
    <source>
        <dbReference type="EnsemblProtists" id="EOD26028"/>
    </source>
</evidence>
<dbReference type="Pfam" id="PF25364">
    <property type="entry name" value="PH_NDK7_N"/>
    <property type="match status" value="1"/>
</dbReference>
<dbReference type="SUPFAM" id="SSF54919">
    <property type="entry name" value="Nucleoside diphosphate kinase, NDK"/>
    <property type="match status" value="1"/>
</dbReference>
<dbReference type="Proteomes" id="UP000013827">
    <property type="component" value="Unassembled WGS sequence"/>
</dbReference>
<evidence type="ECO:0000259" key="7">
    <source>
        <dbReference type="PROSITE" id="PS51336"/>
    </source>
</evidence>
<evidence type="ECO:0000256" key="3">
    <source>
        <dbReference type="ARBA" id="ARBA00022490"/>
    </source>
</evidence>
<dbReference type="EnsemblProtists" id="EOD26028">
    <property type="protein sequence ID" value="EOD26028"/>
    <property type="gene ID" value="EMIHUDRAFT_73699"/>
</dbReference>
<dbReference type="HOGENOM" id="CLU_060216_3_1_1"/>
<proteinExistence type="inferred from homology"/>
<dbReference type="EnsemblProtists" id="EOD33673">
    <property type="protein sequence ID" value="EOD33673"/>
    <property type="gene ID" value="EMIHUDRAFT_71663"/>
</dbReference>
<evidence type="ECO:0000256" key="5">
    <source>
        <dbReference type="ARBA" id="ARBA00023273"/>
    </source>
</evidence>
<protein>
    <recommendedName>
        <fullName evidence="7">DM10 domain-containing protein</fullName>
    </recommendedName>
</protein>
<dbReference type="RefSeq" id="XP_005786102.1">
    <property type="nucleotide sequence ID" value="XM_005786045.1"/>
</dbReference>
<evidence type="ECO:0000256" key="4">
    <source>
        <dbReference type="ARBA" id="ARBA00023212"/>
    </source>
</evidence>
<keyword evidence="3" id="KW-0963">Cytoplasm</keyword>
<dbReference type="Pfam" id="PF00334">
    <property type="entry name" value="NDK"/>
    <property type="match status" value="1"/>
</dbReference>
<sequence>MPGDTDARYAFDTEWYDEVACLKRHFSLLYFESDGSVEMIDSKTRRTFLKRCVCPGVTLSDLHVGSTVTVYARQLKVLGYADAVTGRRFEPVSERTVAFVTTEARALLGEALELAAAASLAVSELRVLSLSPSQASSLFPHDSRAAARACAGPLVAIELKGARAVSAWRAAIAGRAGAEGSADGAEAAAQAKLLFGGSAPLARCDPRGGLLLVKPHAVRGGRLGGIVRDVVAAGFELVAGRSAALSRVNASEFLEVYQGVSPEAREWAEELSQGGCVALQLVLTAEPQRSVAALRELCGAHDPAVAERIHPKSLRARYGEDKVRNGVHCTDLPEDAPLEAEYFFSLLP</sequence>
<comment type="caution">
    <text evidence="6">Lacks conserved residue(s) required for the propagation of feature annotation.</text>
</comment>
<dbReference type="InterPro" id="IPR057579">
    <property type="entry name" value="DM10_NDK7"/>
</dbReference>
<dbReference type="PROSITE" id="PS51336">
    <property type="entry name" value="DM10"/>
    <property type="match status" value="1"/>
</dbReference>
<dbReference type="GO" id="GO:0005879">
    <property type="term" value="C:axonemal microtubule"/>
    <property type="evidence" value="ECO:0007669"/>
    <property type="project" value="TreeGrafter"/>
</dbReference>
<dbReference type="AlphaFoldDB" id="A0A0D3JR93"/>
<reference evidence="8" key="2">
    <citation type="submission" date="2024-10" db="UniProtKB">
        <authorList>
            <consortium name="EnsemblProtists"/>
        </authorList>
    </citation>
    <scope>IDENTIFICATION</scope>
</reference>
<dbReference type="KEGG" id="ehx:EMIHUDRAFT_73699"/>
<dbReference type="SMART" id="SM00676">
    <property type="entry name" value="DM10"/>
    <property type="match status" value="1"/>
</dbReference>
<evidence type="ECO:0000256" key="1">
    <source>
        <dbReference type="ARBA" id="ARBA00004138"/>
    </source>
</evidence>
<dbReference type="InterPro" id="IPR006602">
    <property type="entry name" value="DM10_dom"/>
</dbReference>
<keyword evidence="4" id="KW-0206">Cytoskeleton</keyword>
<name>A0A0D3JR93_EMIH1</name>
<dbReference type="KEGG" id="ehx:EMIHUDRAFT_71663"/>
<dbReference type="InterPro" id="IPR036850">
    <property type="entry name" value="NDK-like_dom_sf"/>
</dbReference>
<dbReference type="CDD" id="cd04412">
    <property type="entry name" value="NDPk7B"/>
    <property type="match status" value="1"/>
</dbReference>
<feature type="domain" description="DM10" evidence="7">
    <location>
        <begin position="5"/>
        <end position="93"/>
    </location>
</feature>
<comment type="subcellular location">
    <subcellularLocation>
        <location evidence="1">Cell projection</location>
        <location evidence="1">Cilium</location>
    </subcellularLocation>
    <subcellularLocation>
        <location evidence="2">Cytoplasm</location>
        <location evidence="2">Cytoskeleton</location>
    </subcellularLocation>
</comment>
<comment type="similarity">
    <text evidence="6">Belongs to the NDK family.</text>
</comment>
<evidence type="ECO:0000256" key="2">
    <source>
        <dbReference type="ARBA" id="ARBA00004245"/>
    </source>
</evidence>
<keyword evidence="9" id="KW-1185">Reference proteome</keyword>
<accession>A0A0D3JR93</accession>
<dbReference type="PANTHER" id="PTHR43109">
    <property type="entry name" value="NUCLEOSIDE DIPHOSPHATE KINASE 7"/>
    <property type="match status" value="1"/>
</dbReference>
<dbReference type="OMA" id="APKHERA"/>